<evidence type="ECO:0000256" key="8">
    <source>
        <dbReference type="ARBA" id="ARBA00022777"/>
    </source>
</evidence>
<dbReference type="GO" id="GO:0016301">
    <property type="term" value="F:kinase activity"/>
    <property type="evidence" value="ECO:0007669"/>
    <property type="project" value="UniProtKB-KW"/>
</dbReference>
<dbReference type="OrthoDB" id="369398at2"/>
<dbReference type="InterPro" id="IPR036388">
    <property type="entry name" value="WH-like_DNA-bd_sf"/>
</dbReference>
<dbReference type="InterPro" id="IPR013011">
    <property type="entry name" value="PTS_EIIB_2"/>
</dbReference>
<comment type="function">
    <text evidence="9">The phosphoenolpyruvate-dependent sugar phosphotransferase system (sugar PTS), a major carbohydrate active transport system, catalyzes the phosphorylation of incoming sugar substrates concomitantly with their translocation across the cell membrane. The enzyme II UlaABC PTS system is involved in ascorbate transport.</text>
</comment>
<evidence type="ECO:0000256" key="6">
    <source>
        <dbReference type="ARBA" id="ARBA00022679"/>
    </source>
</evidence>
<proteinExistence type="predicted"/>
<dbReference type="InterPro" id="IPR013196">
    <property type="entry name" value="HTH_11"/>
</dbReference>
<dbReference type="Pfam" id="PF00359">
    <property type="entry name" value="PTS_EIIA_2"/>
    <property type="match status" value="1"/>
</dbReference>
<keyword evidence="16" id="KW-1185">Reference proteome</keyword>
<dbReference type="Gene3D" id="1.10.10.10">
    <property type="entry name" value="Winged helix-like DNA-binding domain superfamily/Winged helix DNA-binding domain"/>
    <property type="match status" value="1"/>
</dbReference>
<keyword evidence="7" id="KW-0598">Phosphotransferase system</keyword>
<dbReference type="PROSITE" id="PS51099">
    <property type="entry name" value="PTS_EIIB_TYPE_2"/>
    <property type="match status" value="1"/>
</dbReference>
<evidence type="ECO:0000256" key="2">
    <source>
        <dbReference type="ARBA" id="ARBA00011798"/>
    </source>
</evidence>
<dbReference type="GO" id="GO:0008982">
    <property type="term" value="F:protein-N(PI)-phosphohistidine-sugar phosphotransferase activity"/>
    <property type="evidence" value="ECO:0007669"/>
    <property type="project" value="InterPro"/>
</dbReference>
<evidence type="ECO:0000256" key="4">
    <source>
        <dbReference type="ARBA" id="ARBA00022490"/>
    </source>
</evidence>
<evidence type="ECO:0000259" key="14">
    <source>
        <dbReference type="PROSITE" id="PS51372"/>
    </source>
</evidence>
<dbReference type="InterPro" id="IPR051351">
    <property type="entry name" value="Ascorbate-PTS_EIIA_comp"/>
</dbReference>
<keyword evidence="8" id="KW-0418">Kinase</keyword>
<evidence type="ECO:0000259" key="13">
    <source>
        <dbReference type="PROSITE" id="PS51099"/>
    </source>
</evidence>
<dbReference type="CDD" id="cd05568">
    <property type="entry name" value="PTS_IIB_bgl_like"/>
    <property type="match status" value="1"/>
</dbReference>
<dbReference type="SUPFAM" id="SSF63520">
    <property type="entry name" value="PTS-regulatory domain, PRD"/>
    <property type="match status" value="1"/>
</dbReference>
<name>A0A239YD81_9STAP</name>
<gene>
    <name evidence="15" type="primary">licR_2</name>
    <name evidence="15" type="ORF">SAMEA4384403_00238</name>
</gene>
<organism evidence="15 16">
    <name type="scientific">Mammaliicoccus stepanovicii</name>
    <dbReference type="NCBI Taxonomy" id="643214"/>
    <lineage>
        <taxon>Bacteria</taxon>
        <taxon>Bacillati</taxon>
        <taxon>Bacillota</taxon>
        <taxon>Bacilli</taxon>
        <taxon>Bacillales</taxon>
        <taxon>Staphylococcaceae</taxon>
        <taxon>Mammaliicoccus</taxon>
    </lineage>
</organism>
<comment type="subunit">
    <text evidence="2">Homodimer or homotrimer. Seems to be a monomer when not phosphorylated.</text>
</comment>
<evidence type="ECO:0000313" key="16">
    <source>
        <dbReference type="Proteomes" id="UP000242084"/>
    </source>
</evidence>
<sequence length="675" mass="79065">MIKNPKVKGKDLESSFNISRRQLGYRIQKLNNWLIEQDFPEIKRTSQGYFIVDDSIKSFLNVTNESIQQENEQVYTAYQRAHLILLMLFREEENLSLNHFSLDLQVSKNTILNDIKKLKALLLPYEVNLHYTRINGYYLVGKEFEVRRLLMWVIDKAFMLNLSKRDLMKYLDCHENKIEPINHQITKIEQFLNSRFIDQSTETLPLKLYLILRRINHDKIVSPFAIGYDDLSDTEEYRATEILTSDYPNLPRQEKLFITLQLLSTSVQWSELNDAEHLPELKHALEAVIDRFEKITFINFTDRASLLNQLMLHMKPAFYRVRYQLSDVDELANSLKEDFKELFHLVKLSLKPLEDFFNQTLPDNEIAYLTMLIGGSLRSQNEDIEEKVKAVVVCTQGTSVSQLMLQELRNVFPEFIFLDALSLREFDQYELDFDIVFSPMHVMTNKRLYITKAILTAQEKQELRQHVFGQLNNKLETEIQVEKMLTIIREHATIHSENELFTKIHNQLEENYAYSSIKSSMLSLNSTLNLEDLILIDHIQFKKNVSNIREAIEITAEPLVMMKYIEPKYIEEMYESFDDTYMVINQNIAIPHASGENSVNRTSMSMLVVEEPLTLSTGNDVQIFVVIAATDKFKHLRPLLQLRDMSQDLESIQNIIKANSISEVHEVIKQYSKSE</sequence>
<dbReference type="RefSeq" id="WP_103268495.1">
    <property type="nucleotide sequence ID" value="NZ_BMDM01000007.1"/>
</dbReference>
<dbReference type="SUPFAM" id="SSF55804">
    <property type="entry name" value="Phoshotransferase/anion transport protein"/>
    <property type="match status" value="1"/>
</dbReference>
<dbReference type="Pfam" id="PF00874">
    <property type="entry name" value="PRD"/>
    <property type="match status" value="1"/>
</dbReference>
<dbReference type="GO" id="GO:0006355">
    <property type="term" value="P:regulation of DNA-templated transcription"/>
    <property type="evidence" value="ECO:0007669"/>
    <property type="project" value="InterPro"/>
</dbReference>
<dbReference type="Proteomes" id="UP000242084">
    <property type="component" value="Chromosome 1"/>
</dbReference>
<accession>A0A239YD81</accession>
<dbReference type="PANTHER" id="PTHR36203">
    <property type="entry name" value="ASCORBATE-SPECIFIC PTS SYSTEM EIIA COMPONENT"/>
    <property type="match status" value="1"/>
</dbReference>
<dbReference type="EMBL" id="LT906462">
    <property type="protein sequence ID" value="SNV56376.1"/>
    <property type="molecule type" value="Genomic_DNA"/>
</dbReference>
<evidence type="ECO:0000256" key="5">
    <source>
        <dbReference type="ARBA" id="ARBA00022553"/>
    </source>
</evidence>
<keyword evidence="6 15" id="KW-0808">Transferase</keyword>
<dbReference type="AlphaFoldDB" id="A0A239YD81"/>
<dbReference type="Gene3D" id="1.10.1790.10">
    <property type="entry name" value="PRD domain"/>
    <property type="match status" value="1"/>
</dbReference>
<feature type="domain" description="PTS EIIB type-2" evidence="13">
    <location>
        <begin position="388"/>
        <end position="475"/>
    </location>
</feature>
<evidence type="ECO:0000256" key="9">
    <source>
        <dbReference type="ARBA" id="ARBA00037387"/>
    </source>
</evidence>
<dbReference type="Pfam" id="PF08279">
    <property type="entry name" value="HTH_11"/>
    <property type="match status" value="1"/>
</dbReference>
<evidence type="ECO:0000313" key="15">
    <source>
        <dbReference type="EMBL" id="SNV56376.1"/>
    </source>
</evidence>
<dbReference type="Gene3D" id="3.40.930.10">
    <property type="entry name" value="Mannitol-specific EII, Chain A"/>
    <property type="match status" value="1"/>
</dbReference>
<feature type="domain" description="PTS EIIA type-2" evidence="12">
    <location>
        <begin position="532"/>
        <end position="671"/>
    </location>
</feature>
<comment type="subcellular location">
    <subcellularLocation>
        <location evidence="1">Cytoplasm</location>
    </subcellularLocation>
</comment>
<dbReference type="GO" id="GO:0005737">
    <property type="term" value="C:cytoplasm"/>
    <property type="evidence" value="ECO:0007669"/>
    <property type="project" value="UniProtKB-SubCell"/>
</dbReference>
<evidence type="ECO:0000256" key="3">
    <source>
        <dbReference type="ARBA" id="ARBA00022448"/>
    </source>
</evidence>
<protein>
    <recommendedName>
        <fullName evidence="10">Ascorbate-specific PTS system EIIA component</fullName>
    </recommendedName>
    <alternativeName>
        <fullName evidence="11">Ascorbate-specific phosphotransferase enzyme IIA component</fullName>
    </alternativeName>
</protein>
<evidence type="ECO:0000256" key="10">
    <source>
        <dbReference type="ARBA" id="ARBA00041175"/>
    </source>
</evidence>
<dbReference type="InterPro" id="IPR016152">
    <property type="entry name" value="PTrfase/Anion_transptr"/>
</dbReference>
<dbReference type="InterPro" id="IPR036634">
    <property type="entry name" value="PRD_sf"/>
</dbReference>
<dbReference type="GO" id="GO:0009401">
    <property type="term" value="P:phosphoenolpyruvate-dependent sugar phosphotransferase system"/>
    <property type="evidence" value="ECO:0007669"/>
    <property type="project" value="UniProtKB-KW"/>
</dbReference>
<dbReference type="InterPro" id="IPR011608">
    <property type="entry name" value="PRD"/>
</dbReference>
<evidence type="ECO:0000256" key="11">
    <source>
        <dbReference type="ARBA" id="ARBA00042072"/>
    </source>
</evidence>
<feature type="domain" description="PRD" evidence="14">
    <location>
        <begin position="276"/>
        <end position="383"/>
    </location>
</feature>
<reference evidence="15 16" key="1">
    <citation type="submission" date="2017-06" db="EMBL/GenBank/DDBJ databases">
        <authorList>
            <consortium name="Pathogen Informatics"/>
        </authorList>
    </citation>
    <scope>NUCLEOTIDE SEQUENCE [LARGE SCALE GENOMIC DNA]</scope>
    <source>
        <strain evidence="15 16">NCTC13839</strain>
    </source>
</reference>
<evidence type="ECO:0000256" key="7">
    <source>
        <dbReference type="ARBA" id="ARBA00022683"/>
    </source>
</evidence>
<evidence type="ECO:0000259" key="12">
    <source>
        <dbReference type="PROSITE" id="PS51094"/>
    </source>
</evidence>
<keyword evidence="4" id="KW-0963">Cytoplasm</keyword>
<keyword evidence="5" id="KW-0597">Phosphoprotein</keyword>
<keyword evidence="3" id="KW-0813">Transport</keyword>
<dbReference type="PANTHER" id="PTHR36203:SF1">
    <property type="entry name" value="ASCORBATE-SPECIFIC PTS SYSTEM EIIA COMPONENT"/>
    <property type="match status" value="1"/>
</dbReference>
<evidence type="ECO:0000256" key="1">
    <source>
        <dbReference type="ARBA" id="ARBA00004496"/>
    </source>
</evidence>
<dbReference type="KEGG" id="sste:SAMEA4384403_0238"/>
<dbReference type="InterPro" id="IPR002178">
    <property type="entry name" value="PTS_EIIA_type-2_dom"/>
</dbReference>
<dbReference type="PROSITE" id="PS51372">
    <property type="entry name" value="PRD_2"/>
    <property type="match status" value="1"/>
</dbReference>
<dbReference type="PROSITE" id="PS51094">
    <property type="entry name" value="PTS_EIIA_TYPE_2"/>
    <property type="match status" value="1"/>
</dbReference>